<dbReference type="InterPro" id="IPR036055">
    <property type="entry name" value="LDL_receptor-like_sf"/>
</dbReference>
<dbReference type="PRINTS" id="PR00261">
    <property type="entry name" value="LDLRECEPTOR"/>
</dbReference>
<feature type="domain" description="Laminin IV type A" evidence="12">
    <location>
        <begin position="504"/>
        <end position="570"/>
    </location>
</feature>
<name>A0A6H5HVY8_9HEMI</name>
<evidence type="ECO:0000256" key="11">
    <source>
        <dbReference type="PROSITE-ProRule" id="PRU00124"/>
    </source>
</evidence>
<accession>A0A6H5HVY8</accession>
<dbReference type="PANTHER" id="PTHR24270">
    <property type="entry name" value="LOW-DENSITY LIPOPROTEIN RECEPTOR-RELATED"/>
    <property type="match status" value="1"/>
</dbReference>
<proteinExistence type="predicted"/>
<dbReference type="InterPro" id="IPR000034">
    <property type="entry name" value="Laminin_IV"/>
</dbReference>
<keyword evidence="6" id="KW-1133">Transmembrane helix</keyword>
<keyword evidence="7" id="KW-0472">Membrane</keyword>
<evidence type="ECO:0000256" key="8">
    <source>
        <dbReference type="ARBA" id="ARBA00023157"/>
    </source>
</evidence>
<feature type="disulfide bond" evidence="11">
    <location>
        <begin position="125"/>
        <end position="143"/>
    </location>
</feature>
<dbReference type="OrthoDB" id="10055367at2759"/>
<evidence type="ECO:0000313" key="14">
    <source>
        <dbReference type="Proteomes" id="UP000479000"/>
    </source>
</evidence>
<evidence type="ECO:0000256" key="1">
    <source>
        <dbReference type="ARBA" id="ARBA00004167"/>
    </source>
</evidence>
<dbReference type="SUPFAM" id="SSF57424">
    <property type="entry name" value="LDL receptor-like module"/>
    <property type="match status" value="4"/>
</dbReference>
<evidence type="ECO:0000256" key="4">
    <source>
        <dbReference type="ARBA" id="ARBA00022729"/>
    </source>
</evidence>
<evidence type="ECO:0000256" key="6">
    <source>
        <dbReference type="ARBA" id="ARBA00022989"/>
    </source>
</evidence>
<reference evidence="13 14" key="1">
    <citation type="submission" date="2020-02" db="EMBL/GenBank/DDBJ databases">
        <authorList>
            <person name="Ferguson B K."/>
        </authorList>
    </citation>
    <scope>NUCLEOTIDE SEQUENCE [LARGE SCALE GENOMIC DNA]</scope>
</reference>
<feature type="disulfide bond" evidence="11">
    <location>
        <begin position="348"/>
        <end position="363"/>
    </location>
</feature>
<dbReference type="PROSITE" id="PS50068">
    <property type="entry name" value="LDLRA_2"/>
    <property type="match status" value="4"/>
</dbReference>
<feature type="disulfide bond" evidence="11">
    <location>
        <begin position="78"/>
        <end position="90"/>
    </location>
</feature>
<dbReference type="FunFam" id="4.10.400.10:FF:000045">
    <property type="entry name" value="Low-density lipoprotein receptor-related protein 2"/>
    <property type="match status" value="1"/>
</dbReference>
<dbReference type="InterPro" id="IPR050685">
    <property type="entry name" value="LDLR"/>
</dbReference>
<dbReference type="GO" id="GO:0005886">
    <property type="term" value="C:plasma membrane"/>
    <property type="evidence" value="ECO:0007669"/>
    <property type="project" value="TreeGrafter"/>
</dbReference>
<feature type="disulfide bond" evidence="11">
    <location>
        <begin position="137"/>
        <end position="152"/>
    </location>
</feature>
<organism evidence="13 14">
    <name type="scientific">Nesidiocoris tenuis</name>
    <dbReference type="NCBI Taxonomy" id="355587"/>
    <lineage>
        <taxon>Eukaryota</taxon>
        <taxon>Metazoa</taxon>
        <taxon>Ecdysozoa</taxon>
        <taxon>Arthropoda</taxon>
        <taxon>Hexapoda</taxon>
        <taxon>Insecta</taxon>
        <taxon>Pterygota</taxon>
        <taxon>Neoptera</taxon>
        <taxon>Paraneoptera</taxon>
        <taxon>Hemiptera</taxon>
        <taxon>Heteroptera</taxon>
        <taxon>Panheteroptera</taxon>
        <taxon>Cimicomorpha</taxon>
        <taxon>Miridae</taxon>
        <taxon>Dicyphina</taxon>
        <taxon>Nesidiocoris</taxon>
    </lineage>
</organism>
<evidence type="ECO:0000259" key="12">
    <source>
        <dbReference type="Pfam" id="PF00052"/>
    </source>
</evidence>
<gene>
    <name evidence="13" type="ORF">NTEN_LOCUS24582</name>
</gene>
<dbReference type="InterPro" id="IPR002172">
    <property type="entry name" value="LDrepeatLR_classA_rpt"/>
</dbReference>
<comment type="subcellular location">
    <subcellularLocation>
        <location evidence="2">Endomembrane system</location>
    </subcellularLocation>
    <subcellularLocation>
        <location evidence="1">Membrane</location>
        <topology evidence="1">Single-pass membrane protein</topology>
    </subcellularLocation>
</comment>
<feature type="disulfide bond" evidence="11">
    <location>
        <begin position="27"/>
        <end position="45"/>
    </location>
</feature>
<keyword evidence="14" id="KW-1185">Reference proteome</keyword>
<feature type="disulfide bond" evidence="11">
    <location>
        <begin position="20"/>
        <end position="32"/>
    </location>
</feature>
<evidence type="ECO:0000256" key="3">
    <source>
        <dbReference type="ARBA" id="ARBA00022692"/>
    </source>
</evidence>
<dbReference type="Proteomes" id="UP000479000">
    <property type="component" value="Unassembled WGS sequence"/>
</dbReference>
<keyword evidence="9" id="KW-0675">Receptor</keyword>
<protein>
    <recommendedName>
        <fullName evidence="12">Laminin IV type A domain-containing protein</fullName>
    </recommendedName>
</protein>
<dbReference type="SMART" id="SM00192">
    <property type="entry name" value="LDLa"/>
    <property type="match status" value="4"/>
</dbReference>
<feature type="disulfide bond" evidence="11">
    <location>
        <begin position="118"/>
        <end position="130"/>
    </location>
</feature>
<evidence type="ECO:0000256" key="2">
    <source>
        <dbReference type="ARBA" id="ARBA00004308"/>
    </source>
</evidence>
<evidence type="ECO:0000313" key="13">
    <source>
        <dbReference type="EMBL" id="CAB0021057.1"/>
    </source>
</evidence>
<keyword evidence="5" id="KW-0677">Repeat</keyword>
<feature type="disulfide bond" evidence="11">
    <location>
        <begin position="85"/>
        <end position="103"/>
    </location>
</feature>
<dbReference type="PANTHER" id="PTHR24270:SF60">
    <property type="entry name" value="CUB AND LDLA DOMAIN, ISOFORM A-RELATED"/>
    <property type="match status" value="1"/>
</dbReference>
<dbReference type="PROSITE" id="PS01209">
    <property type="entry name" value="LDLRA_1"/>
    <property type="match status" value="4"/>
</dbReference>
<dbReference type="GO" id="GO:0016192">
    <property type="term" value="P:vesicle-mediated transport"/>
    <property type="evidence" value="ECO:0007669"/>
    <property type="project" value="UniProtKB-ARBA"/>
</dbReference>
<keyword evidence="8 11" id="KW-1015">Disulfide bond</keyword>
<comment type="caution">
    <text evidence="11">Lacks conserved residue(s) required for the propagation of feature annotation.</text>
</comment>
<dbReference type="Pfam" id="PF00057">
    <property type="entry name" value="Ldl_recept_a"/>
    <property type="match status" value="4"/>
</dbReference>
<keyword evidence="3" id="KW-0812">Transmembrane</keyword>
<dbReference type="Pfam" id="PF00052">
    <property type="entry name" value="Laminin_B"/>
    <property type="match status" value="1"/>
</dbReference>
<evidence type="ECO:0000256" key="5">
    <source>
        <dbReference type="ARBA" id="ARBA00022737"/>
    </source>
</evidence>
<dbReference type="InterPro" id="IPR023415">
    <property type="entry name" value="LDLR_class-A_CS"/>
</dbReference>
<keyword evidence="10" id="KW-0325">Glycoprotein</keyword>
<keyword evidence="4" id="KW-0732">Signal</keyword>
<evidence type="ECO:0000256" key="7">
    <source>
        <dbReference type="ARBA" id="ARBA00023136"/>
    </source>
</evidence>
<sequence length="572" mass="63741">MRCDDVIDCENGADEFGCYCTSLEFRCSNGTCIAPYLKCNGQNDCPNGEDEREPECPCGSVWRILSETLFSASTPTACLQNEFACNNGQCVHRQYLCDDIPDCSDRSDEDENYCAGVCAYTEYECESGQCIEASQRCNNIRDCSDGSDEKGCDNSEDYSNITISMTPAGAITRDRAVERFHCTYTSTIPVRPEIREIYVSVYCTSPGPCAPEELPSEMSSTLKILWTSGSVDRAVRLAANLYAVSCVLIDNNGRTLARTDTQLQSVDSIHMRQRPVRQQIGQMQQPGRLFGRFRRSELHHDRNPTDHQSDESGDRRKISYIKWKGGTCYATEFACASGNQCIPRGMLCDKTRDCHDNSDEIGCNTGAYSCEAINGKIKFANPDANVVVRNCNGPSEPVCPAGSFNDLAQSRADCIQCFCFGKTPDCSSARLEVKKTYTTGARCDQCKQGSFFLSSRNQYGCTKCFCMGTTQECTSSNLYRDSTSKVVHHSQIVETVQFLIFGFQANRITLYHYSKQNVEPEQEVTINVPLLEEFWQKEFGQKADREDVLQALADVSGFYIKATYTTSTTRAA</sequence>
<dbReference type="EMBL" id="CADCXU010036251">
    <property type="protein sequence ID" value="CAB0021057.1"/>
    <property type="molecule type" value="Genomic_DNA"/>
</dbReference>
<evidence type="ECO:0000256" key="10">
    <source>
        <dbReference type="ARBA" id="ARBA00023180"/>
    </source>
</evidence>
<dbReference type="CDD" id="cd00112">
    <property type="entry name" value="LDLa"/>
    <property type="match status" value="4"/>
</dbReference>
<dbReference type="GO" id="GO:0012505">
    <property type="term" value="C:endomembrane system"/>
    <property type="evidence" value="ECO:0007669"/>
    <property type="project" value="UniProtKB-SubCell"/>
</dbReference>
<dbReference type="Gene3D" id="4.10.400.10">
    <property type="entry name" value="Low-density Lipoprotein Receptor"/>
    <property type="match status" value="4"/>
</dbReference>
<evidence type="ECO:0000256" key="9">
    <source>
        <dbReference type="ARBA" id="ARBA00023170"/>
    </source>
</evidence>
<dbReference type="AlphaFoldDB" id="A0A6H5HVY8"/>